<comment type="caution">
    <text evidence="4">The sequence shown here is derived from an EMBL/GenBank/DDBJ whole genome shotgun (WGS) entry which is preliminary data.</text>
</comment>
<reference evidence="4" key="1">
    <citation type="submission" date="2020-05" db="EMBL/GenBank/DDBJ databases">
        <title>Mycena genomes resolve the evolution of fungal bioluminescence.</title>
        <authorList>
            <person name="Tsai I.J."/>
        </authorList>
    </citation>
    <scope>NUCLEOTIDE SEQUENCE</scope>
    <source>
        <strain evidence="4">171206Taipei</strain>
    </source>
</reference>
<keyword evidence="2" id="KW-1133">Transmembrane helix</keyword>
<evidence type="ECO:0000313" key="4">
    <source>
        <dbReference type="EMBL" id="KAF7291387.1"/>
    </source>
</evidence>
<name>A0A8H6S3X7_9AGAR</name>
<dbReference type="SUPFAM" id="SSF46565">
    <property type="entry name" value="Chaperone J-domain"/>
    <property type="match status" value="1"/>
</dbReference>
<evidence type="ECO:0000256" key="1">
    <source>
        <dbReference type="SAM" id="MobiDB-lite"/>
    </source>
</evidence>
<organism evidence="4 5">
    <name type="scientific">Mycena indigotica</name>
    <dbReference type="NCBI Taxonomy" id="2126181"/>
    <lineage>
        <taxon>Eukaryota</taxon>
        <taxon>Fungi</taxon>
        <taxon>Dikarya</taxon>
        <taxon>Basidiomycota</taxon>
        <taxon>Agaricomycotina</taxon>
        <taxon>Agaricomycetes</taxon>
        <taxon>Agaricomycetidae</taxon>
        <taxon>Agaricales</taxon>
        <taxon>Marasmiineae</taxon>
        <taxon>Mycenaceae</taxon>
        <taxon>Mycena</taxon>
    </lineage>
</organism>
<dbReference type="Proteomes" id="UP000636479">
    <property type="component" value="Unassembled WGS sequence"/>
</dbReference>
<dbReference type="AlphaFoldDB" id="A0A8H6S3X7"/>
<dbReference type="Gene3D" id="1.10.287.110">
    <property type="entry name" value="DnaJ domain"/>
    <property type="match status" value="1"/>
</dbReference>
<keyword evidence="2" id="KW-0812">Transmembrane</keyword>
<dbReference type="CDD" id="cd06257">
    <property type="entry name" value="DnaJ"/>
    <property type="match status" value="1"/>
</dbReference>
<dbReference type="PANTHER" id="PTHR44825:SF1">
    <property type="entry name" value="DNAJ HOMOLOG SUBFAMILY C MEMBER 4"/>
    <property type="match status" value="1"/>
</dbReference>
<evidence type="ECO:0000259" key="3">
    <source>
        <dbReference type="PROSITE" id="PS50076"/>
    </source>
</evidence>
<dbReference type="PROSITE" id="PS00636">
    <property type="entry name" value="DNAJ_1"/>
    <property type="match status" value="1"/>
</dbReference>
<dbReference type="PROSITE" id="PS50076">
    <property type="entry name" value="DNAJ_2"/>
    <property type="match status" value="1"/>
</dbReference>
<dbReference type="OrthoDB" id="445556at2759"/>
<feature type="domain" description="J" evidence="3">
    <location>
        <begin position="17"/>
        <end position="80"/>
    </location>
</feature>
<dbReference type="PRINTS" id="PR00625">
    <property type="entry name" value="JDOMAIN"/>
</dbReference>
<proteinExistence type="predicted"/>
<dbReference type="InterPro" id="IPR036869">
    <property type="entry name" value="J_dom_sf"/>
</dbReference>
<gene>
    <name evidence="4" type="ORF">MIND_01283300</name>
</gene>
<accession>A0A8H6S3X7</accession>
<dbReference type="EMBL" id="JACAZF010000013">
    <property type="protein sequence ID" value="KAF7291387.1"/>
    <property type="molecule type" value="Genomic_DNA"/>
</dbReference>
<dbReference type="InterPro" id="IPR052763">
    <property type="entry name" value="DnaJ_C4"/>
</dbReference>
<dbReference type="SMART" id="SM00271">
    <property type="entry name" value="DnaJ"/>
    <property type="match status" value="1"/>
</dbReference>
<protein>
    <submittedName>
        <fullName evidence="4">J domain-containing protein</fullName>
    </submittedName>
</protein>
<keyword evidence="2" id="KW-0472">Membrane</keyword>
<feature type="region of interest" description="Disordered" evidence="1">
    <location>
        <begin position="101"/>
        <end position="164"/>
    </location>
</feature>
<keyword evidence="5" id="KW-1185">Reference proteome</keyword>
<feature type="transmembrane region" description="Helical" evidence="2">
    <location>
        <begin position="190"/>
        <end position="212"/>
    </location>
</feature>
<dbReference type="GeneID" id="59351819"/>
<dbReference type="Pfam" id="PF00226">
    <property type="entry name" value="DnaJ"/>
    <property type="match status" value="1"/>
</dbReference>
<dbReference type="PANTHER" id="PTHR44825">
    <property type="match status" value="1"/>
</dbReference>
<dbReference type="InterPro" id="IPR018253">
    <property type="entry name" value="DnaJ_domain_CS"/>
</dbReference>
<dbReference type="InterPro" id="IPR001623">
    <property type="entry name" value="DnaJ_domain"/>
</dbReference>
<evidence type="ECO:0000256" key="2">
    <source>
        <dbReference type="SAM" id="Phobius"/>
    </source>
</evidence>
<dbReference type="RefSeq" id="XP_037214509.1">
    <property type="nucleotide sequence ID" value="XM_037369303.1"/>
</dbReference>
<sequence>MYRRGFSSSRRYRAAATHYEVLGLARDASPAQIKTAFFALSKRHHPDVPDHKSTPAFHEITAAYNVLRDPVSRRAYDNTLPSIPRPAPSTLYSRHMADTAARYRRAATRSSPPPQSHSHVNPHSSSHRAQPSQTSFRKRAAAHDPVLGARDRHERHPGQRYRPPDPVAQAAVWAVKKELMREQKTRPQRYVVGVVGSLGALFGISWVLGTWWP</sequence>
<evidence type="ECO:0000313" key="5">
    <source>
        <dbReference type="Proteomes" id="UP000636479"/>
    </source>
</evidence>